<accession>A0A9D2LQN9</accession>
<evidence type="ECO:0000313" key="2">
    <source>
        <dbReference type="Proteomes" id="UP000823842"/>
    </source>
</evidence>
<name>A0A9D2LQN9_9FIRM</name>
<dbReference type="Pfam" id="PF13189">
    <property type="entry name" value="Cytidylate_kin2"/>
    <property type="match status" value="1"/>
</dbReference>
<evidence type="ECO:0000313" key="1">
    <source>
        <dbReference type="EMBL" id="HJB27416.1"/>
    </source>
</evidence>
<dbReference type="Gene3D" id="3.40.50.300">
    <property type="entry name" value="P-loop containing nucleotide triphosphate hydrolases"/>
    <property type="match status" value="1"/>
</dbReference>
<dbReference type="Proteomes" id="UP000823842">
    <property type="component" value="Unassembled WGS sequence"/>
</dbReference>
<proteinExistence type="predicted"/>
<dbReference type="EMBL" id="DWYZ01000031">
    <property type="protein sequence ID" value="HJB27416.1"/>
    <property type="molecule type" value="Genomic_DNA"/>
</dbReference>
<keyword evidence="1" id="KW-0808">Transferase</keyword>
<reference evidence="1" key="2">
    <citation type="submission" date="2021-04" db="EMBL/GenBank/DDBJ databases">
        <authorList>
            <person name="Gilroy R."/>
        </authorList>
    </citation>
    <scope>NUCLEOTIDE SEQUENCE</scope>
    <source>
        <strain evidence="1">ChiSjej1B19-5720</strain>
    </source>
</reference>
<comment type="caution">
    <text evidence="1">The sequence shown here is derived from an EMBL/GenBank/DDBJ whole genome shotgun (WGS) entry which is preliminary data.</text>
</comment>
<reference evidence="1" key="1">
    <citation type="journal article" date="2021" name="PeerJ">
        <title>Extensive microbial diversity within the chicken gut microbiome revealed by metagenomics and culture.</title>
        <authorList>
            <person name="Gilroy R."/>
            <person name="Ravi A."/>
            <person name="Getino M."/>
            <person name="Pursley I."/>
            <person name="Horton D.L."/>
            <person name="Alikhan N.F."/>
            <person name="Baker D."/>
            <person name="Gharbi K."/>
            <person name="Hall N."/>
            <person name="Watson M."/>
            <person name="Adriaenssens E.M."/>
            <person name="Foster-Nyarko E."/>
            <person name="Jarju S."/>
            <person name="Secka A."/>
            <person name="Antonio M."/>
            <person name="Oren A."/>
            <person name="Chaudhuri R.R."/>
            <person name="La Ragione R."/>
            <person name="Hildebrand F."/>
            <person name="Pallen M.J."/>
        </authorList>
    </citation>
    <scope>NUCLEOTIDE SEQUENCE</scope>
    <source>
        <strain evidence="1">ChiSjej1B19-5720</strain>
    </source>
</reference>
<organism evidence="1 2">
    <name type="scientific">Candidatus Blautia faecavium</name>
    <dbReference type="NCBI Taxonomy" id="2838487"/>
    <lineage>
        <taxon>Bacteria</taxon>
        <taxon>Bacillati</taxon>
        <taxon>Bacillota</taxon>
        <taxon>Clostridia</taxon>
        <taxon>Lachnospirales</taxon>
        <taxon>Lachnospiraceae</taxon>
        <taxon>Blautia</taxon>
    </lineage>
</organism>
<dbReference type="AlphaFoldDB" id="A0A9D2LQN9"/>
<dbReference type="InterPro" id="IPR027417">
    <property type="entry name" value="P-loop_NTPase"/>
</dbReference>
<keyword evidence="1" id="KW-0418">Kinase</keyword>
<dbReference type="SUPFAM" id="SSF52540">
    <property type="entry name" value="P-loop containing nucleoside triphosphate hydrolases"/>
    <property type="match status" value="1"/>
</dbReference>
<sequence length="207" mass="23796">MEHFVITIARQYGSGGRTVGEMLAKKLGISYYDKQIIHMASDESGIDVSLFGKVEEGNSVKKASLFNRTGLYKGDLIPPDSKEFISDENLFNYQAKVIHDLAEKESFVVIGRCVNYVLKDRPNTLRVFVHAPWEFRVEQAMKKISGTREEVEKFLLKDDKRKQEYYRRFAGGVWNDATNYDLCLNCGKLGFDKCVEAIETQMNIMRR</sequence>
<gene>
    <name evidence="1" type="ORF">IAA06_01285</name>
</gene>
<dbReference type="GO" id="GO:0016301">
    <property type="term" value="F:kinase activity"/>
    <property type="evidence" value="ECO:0007669"/>
    <property type="project" value="UniProtKB-KW"/>
</dbReference>
<protein>
    <submittedName>
        <fullName evidence="1">Cytidylate kinase-like family protein</fullName>
    </submittedName>
</protein>